<dbReference type="PROSITE" id="PS00599">
    <property type="entry name" value="AA_TRANSFER_CLASS_2"/>
    <property type="match status" value="1"/>
</dbReference>
<comment type="cofactor">
    <cofactor evidence="1">
        <name>pyridoxal 5'-phosphate</name>
        <dbReference type="ChEBI" id="CHEBI:597326"/>
    </cofactor>
</comment>
<dbReference type="Gene3D" id="3.40.640.10">
    <property type="entry name" value="Type I PLP-dependent aspartate aminotransferase-like (Major domain)"/>
    <property type="match status" value="1"/>
</dbReference>
<evidence type="ECO:0000313" key="13">
    <source>
        <dbReference type="Proteomes" id="UP000608024"/>
    </source>
</evidence>
<evidence type="ECO:0000256" key="1">
    <source>
        <dbReference type="ARBA" id="ARBA00001933"/>
    </source>
</evidence>
<dbReference type="EC" id="2.6.1.9" evidence="4"/>
<protein>
    <recommendedName>
        <fullName evidence="4">histidinol-phosphate transaminase</fullName>
        <ecNumber evidence="4">2.6.1.9</ecNumber>
    </recommendedName>
</protein>
<dbReference type="EMBL" id="BNBT01000005">
    <property type="protein sequence ID" value="GHE39611.1"/>
    <property type="molecule type" value="Genomic_DNA"/>
</dbReference>
<evidence type="ECO:0000256" key="2">
    <source>
        <dbReference type="ARBA" id="ARBA00005011"/>
    </source>
</evidence>
<dbReference type="InterPro" id="IPR004839">
    <property type="entry name" value="Aminotransferase_I/II_large"/>
</dbReference>
<evidence type="ECO:0000256" key="3">
    <source>
        <dbReference type="ARBA" id="ARBA00007970"/>
    </source>
</evidence>
<dbReference type="AlphaFoldDB" id="A0A919DF39"/>
<comment type="pathway">
    <text evidence="2">Amino-acid biosynthesis; L-histidine biosynthesis; L-histidine from 5-phospho-alpha-D-ribose 1-diphosphate: step 7/9.</text>
</comment>
<dbReference type="PANTHER" id="PTHR43643">
    <property type="entry name" value="HISTIDINOL-PHOSPHATE AMINOTRANSFERASE 2"/>
    <property type="match status" value="1"/>
</dbReference>
<reference evidence="12" key="2">
    <citation type="submission" date="2020-09" db="EMBL/GenBank/DDBJ databases">
        <authorList>
            <person name="Sun Q."/>
            <person name="Ohkuma M."/>
        </authorList>
    </citation>
    <scope>NUCLEOTIDE SEQUENCE</scope>
    <source>
        <strain evidence="12">JCM 4784</strain>
    </source>
</reference>
<feature type="domain" description="Aminotransferase class I/classII large" evidence="11">
    <location>
        <begin position="365"/>
        <end position="659"/>
    </location>
</feature>
<keyword evidence="13" id="KW-1185">Reference proteome</keyword>
<evidence type="ECO:0000256" key="8">
    <source>
        <dbReference type="ARBA" id="ARBA00022898"/>
    </source>
</evidence>
<dbReference type="GO" id="GO:0004400">
    <property type="term" value="F:histidinol-phosphate transaminase activity"/>
    <property type="evidence" value="ECO:0007669"/>
    <property type="project" value="UniProtKB-EC"/>
</dbReference>
<keyword evidence="7" id="KW-0808">Transferase</keyword>
<dbReference type="GO" id="GO:0000105">
    <property type="term" value="P:L-histidine biosynthetic process"/>
    <property type="evidence" value="ECO:0007669"/>
    <property type="project" value="UniProtKB-KW"/>
</dbReference>
<keyword evidence="9" id="KW-0368">Histidine biosynthesis</keyword>
<dbReference type="GO" id="GO:0030170">
    <property type="term" value="F:pyridoxal phosphate binding"/>
    <property type="evidence" value="ECO:0007669"/>
    <property type="project" value="InterPro"/>
</dbReference>
<evidence type="ECO:0000313" key="12">
    <source>
        <dbReference type="EMBL" id="GHE39611.1"/>
    </source>
</evidence>
<dbReference type="RefSeq" id="WP_190134258.1">
    <property type="nucleotide sequence ID" value="NZ_BNBT01000005.1"/>
</dbReference>
<keyword evidence="5" id="KW-0032">Aminotransferase</keyword>
<dbReference type="InterPro" id="IPR015424">
    <property type="entry name" value="PyrdxlP-dep_Trfase"/>
</dbReference>
<evidence type="ECO:0000256" key="4">
    <source>
        <dbReference type="ARBA" id="ARBA00012748"/>
    </source>
</evidence>
<dbReference type="Gene3D" id="3.90.1150.10">
    <property type="entry name" value="Aspartate Aminotransferase, domain 1"/>
    <property type="match status" value="1"/>
</dbReference>
<dbReference type="CDD" id="cd00609">
    <property type="entry name" value="AAT_like"/>
    <property type="match status" value="1"/>
</dbReference>
<evidence type="ECO:0000256" key="9">
    <source>
        <dbReference type="ARBA" id="ARBA00023102"/>
    </source>
</evidence>
<sequence>MRRTADIDALRHVLCAALGSREPVCSLARLGEDADAFAALGPAVLDRPTLIGGGAPYAPSHPAPSHRSLDELVRRAEALGVSQVLVPRVRRGDDTGPLREAGFVPVAAGVEGVVRLPGEADDVLRARLGPHRLGDLRRRHAEAAREVGWERVPLSELDARPWAREAFAALHRREGGRDGGGARGGLYGAAALDALARGPLGRRTALLVSRDDRAVVHATLLTASHNGRGVYVLAPATDDDAPAARDGFAAACLYEVYLGARRSGLDWVHLGRGDAARLRSLGADLLIPLDHWLYAPGLAPVPGAAEGAGGAQEAAVTAFAAPAVRAVPVPGPARFRRQPRFDLVDLSSNTHPFLGAGSRYPQLDTTELATAYLTALGRWPGHDGFGELSPDHLLFTSGAVDGAALLLTALTSPGDRVCVTSPTFPLYEHFARVQRLSVVDVPLRGDDVSDLDVDGVLAAGPRVTFLCDPNNPVGTRLDEARVRALVERGSGLVVIDEAYVEFSGKPSYAGLVGRYDNLVVLRTLSKAWGLASTRCGVVLAAPGVVEALRRVQVPFGFTDASQHAVRDRLTHADEVLAGVRRVRAERDRMAAALAEHPAVDRVFPSETNFLLVRLHKHEQVLDRLHGAGILVADTGRALPDTCRVSIGDRHANDALLEALSAAL</sequence>
<accession>A0A919DF39</accession>
<dbReference type="SUPFAM" id="SSF53383">
    <property type="entry name" value="PLP-dependent transferases"/>
    <property type="match status" value="1"/>
</dbReference>
<comment type="catalytic activity">
    <reaction evidence="10">
        <text>L-histidinol phosphate + 2-oxoglutarate = 3-(imidazol-4-yl)-2-oxopropyl phosphate + L-glutamate</text>
        <dbReference type="Rhea" id="RHEA:23744"/>
        <dbReference type="ChEBI" id="CHEBI:16810"/>
        <dbReference type="ChEBI" id="CHEBI:29985"/>
        <dbReference type="ChEBI" id="CHEBI:57766"/>
        <dbReference type="ChEBI" id="CHEBI:57980"/>
        <dbReference type="EC" id="2.6.1.9"/>
    </reaction>
</comment>
<evidence type="ECO:0000256" key="5">
    <source>
        <dbReference type="ARBA" id="ARBA00022576"/>
    </source>
</evidence>
<gene>
    <name evidence="12" type="ORF">GCM10018785_06550</name>
</gene>
<dbReference type="InterPro" id="IPR015421">
    <property type="entry name" value="PyrdxlP-dep_Trfase_major"/>
</dbReference>
<keyword evidence="8" id="KW-0663">Pyridoxal phosphate</keyword>
<evidence type="ECO:0000256" key="6">
    <source>
        <dbReference type="ARBA" id="ARBA00022605"/>
    </source>
</evidence>
<proteinExistence type="inferred from homology"/>
<dbReference type="Proteomes" id="UP000608024">
    <property type="component" value="Unassembled WGS sequence"/>
</dbReference>
<dbReference type="InterPro" id="IPR050106">
    <property type="entry name" value="HistidinolP_aminotransfase"/>
</dbReference>
<evidence type="ECO:0000256" key="10">
    <source>
        <dbReference type="ARBA" id="ARBA00047481"/>
    </source>
</evidence>
<name>A0A919DF39_9ACTN</name>
<dbReference type="InterPro" id="IPR015422">
    <property type="entry name" value="PyrdxlP-dep_Trfase_small"/>
</dbReference>
<comment type="caution">
    <text evidence="12">The sequence shown here is derived from an EMBL/GenBank/DDBJ whole genome shotgun (WGS) entry which is preliminary data.</text>
</comment>
<comment type="similarity">
    <text evidence="3">Belongs to the class-II pyridoxal-phosphate-dependent aminotransferase family. Histidinol-phosphate aminotransferase subfamily.</text>
</comment>
<dbReference type="Pfam" id="PF00155">
    <property type="entry name" value="Aminotran_1_2"/>
    <property type="match status" value="1"/>
</dbReference>
<evidence type="ECO:0000256" key="7">
    <source>
        <dbReference type="ARBA" id="ARBA00022679"/>
    </source>
</evidence>
<dbReference type="InterPro" id="IPR001917">
    <property type="entry name" value="Aminotrans_II_pyridoxalP_BS"/>
</dbReference>
<evidence type="ECO:0000259" key="11">
    <source>
        <dbReference type="Pfam" id="PF00155"/>
    </source>
</evidence>
<reference evidence="12" key="1">
    <citation type="journal article" date="2014" name="Int. J. Syst. Evol. Microbiol.">
        <title>Complete genome sequence of Corynebacterium casei LMG S-19264T (=DSM 44701T), isolated from a smear-ripened cheese.</title>
        <authorList>
            <consortium name="US DOE Joint Genome Institute (JGI-PGF)"/>
            <person name="Walter F."/>
            <person name="Albersmeier A."/>
            <person name="Kalinowski J."/>
            <person name="Ruckert C."/>
        </authorList>
    </citation>
    <scope>NUCLEOTIDE SEQUENCE</scope>
    <source>
        <strain evidence="12">JCM 4784</strain>
    </source>
</reference>
<organism evidence="12 13">
    <name type="scientific">Streptomyces longispororuber</name>
    <dbReference type="NCBI Taxonomy" id="68230"/>
    <lineage>
        <taxon>Bacteria</taxon>
        <taxon>Bacillati</taxon>
        <taxon>Actinomycetota</taxon>
        <taxon>Actinomycetes</taxon>
        <taxon>Kitasatosporales</taxon>
        <taxon>Streptomycetaceae</taxon>
        <taxon>Streptomyces</taxon>
    </lineage>
</organism>
<keyword evidence="6" id="KW-0028">Amino-acid biosynthesis</keyword>
<dbReference type="PANTHER" id="PTHR43643:SF6">
    <property type="entry name" value="HISTIDINOL-PHOSPHATE AMINOTRANSFERASE"/>
    <property type="match status" value="1"/>
</dbReference>